<organism evidence="7 8">
    <name type="scientific">Burkholderia ubonensis</name>
    <dbReference type="NCBI Taxonomy" id="101571"/>
    <lineage>
        <taxon>Bacteria</taxon>
        <taxon>Pseudomonadati</taxon>
        <taxon>Pseudomonadota</taxon>
        <taxon>Betaproteobacteria</taxon>
        <taxon>Burkholderiales</taxon>
        <taxon>Burkholderiaceae</taxon>
        <taxon>Burkholderia</taxon>
        <taxon>Burkholderia cepacia complex</taxon>
    </lineage>
</organism>
<protein>
    <submittedName>
        <fullName evidence="7">LysR family transcriptional regulator</fullName>
    </submittedName>
</protein>
<dbReference type="EMBL" id="LPIX01000066">
    <property type="protein sequence ID" value="KWE00779.1"/>
    <property type="molecule type" value="Genomic_DNA"/>
</dbReference>
<keyword evidence="2" id="KW-0805">Transcription regulation</keyword>
<dbReference type="CDD" id="cd08433">
    <property type="entry name" value="PBP2_Nac"/>
    <property type="match status" value="1"/>
</dbReference>
<evidence type="ECO:0000313" key="8">
    <source>
        <dbReference type="Proteomes" id="UP000062998"/>
    </source>
</evidence>
<dbReference type="FunFam" id="1.10.10.10:FF:000001">
    <property type="entry name" value="LysR family transcriptional regulator"/>
    <property type="match status" value="1"/>
</dbReference>
<dbReference type="PROSITE" id="PS50931">
    <property type="entry name" value="HTH_LYSR"/>
    <property type="match status" value="1"/>
</dbReference>
<comment type="similarity">
    <text evidence="1">Belongs to the LysR transcriptional regulatory family.</text>
</comment>
<sequence length="311" mass="33724">MDLKQLRNFVAIVDSGSLSKAAYILAVAQPSLSQQLRALEEELGTQLVQRSAQGVTPTDGGMTLYRHARNVLRQIEHIRRDVKEGGNAESGSVSVGFPTTIATILGVPLFKRLRQRYPGIRFQMFESLSGYISELLLNGRLDLAVLFRESETAGMSVSPLFDESLYVIGHGLPGEDDGSCPLPQLANLPIVAPSSPNGLRLLIERAFAQAGVELNIAADIDSLPAELEIAHTGDAYAILPSSVLSTRDAGNRPPARRIVDPEIRRPVSLCWSNTLPVSPAALAVRRCISELVFELHESGKWPGITLRSALQ</sequence>
<dbReference type="Pfam" id="PF00126">
    <property type="entry name" value="HTH_1"/>
    <property type="match status" value="1"/>
</dbReference>
<dbReference type="GO" id="GO:2000142">
    <property type="term" value="P:regulation of DNA-templated transcription initiation"/>
    <property type="evidence" value="ECO:0007669"/>
    <property type="project" value="TreeGrafter"/>
</dbReference>
<keyword evidence="3" id="KW-0238">DNA-binding</keyword>
<evidence type="ECO:0000256" key="4">
    <source>
        <dbReference type="ARBA" id="ARBA00023159"/>
    </source>
</evidence>
<dbReference type="RefSeq" id="WP_060325600.1">
    <property type="nucleotide sequence ID" value="NZ_LPIU01000005.1"/>
</dbReference>
<proteinExistence type="inferred from homology"/>
<feature type="domain" description="HTH lysR-type" evidence="6">
    <location>
        <begin position="1"/>
        <end position="58"/>
    </location>
</feature>
<dbReference type="OrthoDB" id="8587114at2"/>
<dbReference type="Pfam" id="PF03466">
    <property type="entry name" value="LysR_substrate"/>
    <property type="match status" value="1"/>
</dbReference>
<evidence type="ECO:0000256" key="3">
    <source>
        <dbReference type="ARBA" id="ARBA00023125"/>
    </source>
</evidence>
<evidence type="ECO:0000256" key="5">
    <source>
        <dbReference type="ARBA" id="ARBA00023163"/>
    </source>
</evidence>
<dbReference type="SUPFAM" id="SSF53850">
    <property type="entry name" value="Periplasmic binding protein-like II"/>
    <property type="match status" value="1"/>
</dbReference>
<dbReference type="GO" id="GO:0003677">
    <property type="term" value="F:DNA binding"/>
    <property type="evidence" value="ECO:0007669"/>
    <property type="project" value="UniProtKB-KW"/>
</dbReference>
<dbReference type="AlphaFoldDB" id="A0A119MFH8"/>
<dbReference type="PANTHER" id="PTHR30293:SF0">
    <property type="entry name" value="NITROGEN ASSIMILATION REGULATORY PROTEIN NAC"/>
    <property type="match status" value="1"/>
</dbReference>
<keyword evidence="5" id="KW-0804">Transcription</keyword>
<dbReference type="Gene3D" id="1.10.10.10">
    <property type="entry name" value="Winged helix-like DNA-binding domain superfamily/Winged helix DNA-binding domain"/>
    <property type="match status" value="1"/>
</dbReference>
<comment type="caution">
    <text evidence="7">The sequence shown here is derived from an EMBL/GenBank/DDBJ whole genome shotgun (WGS) entry which is preliminary data.</text>
</comment>
<reference evidence="7 8" key="1">
    <citation type="submission" date="2015-11" db="EMBL/GenBank/DDBJ databases">
        <title>Expanding the genomic diversity of Burkholderia species for the development of highly accurate diagnostics.</title>
        <authorList>
            <person name="Sahl J."/>
            <person name="Keim P."/>
            <person name="Wagner D."/>
        </authorList>
    </citation>
    <scope>NUCLEOTIDE SEQUENCE [LARGE SCALE GENOMIC DNA]</scope>
    <source>
        <strain evidence="7 8">MSMB2167WGS</strain>
    </source>
</reference>
<dbReference type="PRINTS" id="PR00039">
    <property type="entry name" value="HTHLYSR"/>
</dbReference>
<dbReference type="Gene3D" id="3.40.190.290">
    <property type="match status" value="1"/>
</dbReference>
<evidence type="ECO:0000256" key="2">
    <source>
        <dbReference type="ARBA" id="ARBA00023015"/>
    </source>
</evidence>
<dbReference type="PANTHER" id="PTHR30293">
    <property type="entry name" value="TRANSCRIPTIONAL REGULATORY PROTEIN NAC-RELATED"/>
    <property type="match status" value="1"/>
</dbReference>
<accession>A0A119MFH8</accession>
<dbReference type="Proteomes" id="UP000062998">
    <property type="component" value="Unassembled WGS sequence"/>
</dbReference>
<dbReference type="GO" id="GO:0003700">
    <property type="term" value="F:DNA-binding transcription factor activity"/>
    <property type="evidence" value="ECO:0007669"/>
    <property type="project" value="InterPro"/>
</dbReference>
<dbReference type="SUPFAM" id="SSF46785">
    <property type="entry name" value="Winged helix' DNA-binding domain"/>
    <property type="match status" value="1"/>
</dbReference>
<evidence type="ECO:0000259" key="6">
    <source>
        <dbReference type="PROSITE" id="PS50931"/>
    </source>
</evidence>
<gene>
    <name evidence="7" type="ORF">WL73_18150</name>
</gene>
<evidence type="ECO:0000313" key="7">
    <source>
        <dbReference type="EMBL" id="KWE00779.1"/>
    </source>
</evidence>
<dbReference type="InterPro" id="IPR036390">
    <property type="entry name" value="WH_DNA-bd_sf"/>
</dbReference>
<name>A0A119MFH8_9BURK</name>
<dbReference type="InterPro" id="IPR000847">
    <property type="entry name" value="LysR_HTH_N"/>
</dbReference>
<dbReference type="InterPro" id="IPR005119">
    <property type="entry name" value="LysR_subst-bd"/>
</dbReference>
<dbReference type="InterPro" id="IPR036388">
    <property type="entry name" value="WH-like_DNA-bd_sf"/>
</dbReference>
<evidence type="ECO:0000256" key="1">
    <source>
        <dbReference type="ARBA" id="ARBA00009437"/>
    </source>
</evidence>
<keyword evidence="4" id="KW-0010">Activator</keyword>